<dbReference type="PIRSF" id="PIRSF000422">
    <property type="entry name" value="N-terminal-AcTrfase-A_aux_su"/>
    <property type="match status" value="1"/>
</dbReference>
<keyword evidence="6" id="KW-1185">Reference proteome</keyword>
<accession>A0A2N3N2P0</accession>
<dbReference type="InParanoid" id="A0A2N3N2P0"/>
<evidence type="ECO:0000256" key="4">
    <source>
        <dbReference type="SAM" id="MobiDB-lite"/>
    </source>
</evidence>
<dbReference type="FunFam" id="1.25.40.1010:FF:000002">
    <property type="entry name" value="N-terminal acetyltransferase catalytic subunit (NAT1)"/>
    <property type="match status" value="1"/>
</dbReference>
<feature type="repeat" description="TPR" evidence="3">
    <location>
        <begin position="104"/>
        <end position="137"/>
    </location>
</feature>
<dbReference type="AlphaFoldDB" id="A0A2N3N2P0"/>
<dbReference type="FunCoup" id="A0A2N3N2P0">
    <property type="interactions" value="1028"/>
</dbReference>
<dbReference type="Pfam" id="PF12569">
    <property type="entry name" value="NatA_aux_su"/>
    <property type="match status" value="1"/>
</dbReference>
<feature type="compositionally biased region" description="Basic and acidic residues" evidence="4">
    <location>
        <begin position="627"/>
        <end position="647"/>
    </location>
</feature>
<reference evidence="5 6" key="1">
    <citation type="journal article" date="2017" name="G3 (Bethesda)">
        <title>First Draft Genome Sequence of the Pathogenic Fungus Lomentospora prolificans (Formerly Scedosporium prolificans).</title>
        <authorList>
            <person name="Luo R."/>
            <person name="Zimin A."/>
            <person name="Workman R."/>
            <person name="Fan Y."/>
            <person name="Pertea G."/>
            <person name="Grossman N."/>
            <person name="Wear M.P."/>
            <person name="Jia B."/>
            <person name="Miller H."/>
            <person name="Casadevall A."/>
            <person name="Timp W."/>
            <person name="Zhang S.X."/>
            <person name="Salzberg S.L."/>
        </authorList>
    </citation>
    <scope>NUCLEOTIDE SEQUENCE [LARGE SCALE GENOMIC DNA]</scope>
    <source>
        <strain evidence="5 6">JHH-5317</strain>
    </source>
</reference>
<dbReference type="FunFam" id="1.25.40.1040:FF:000003">
    <property type="entry name" value="N-terminal acetyltransferase A, auxiliary subunit"/>
    <property type="match status" value="1"/>
</dbReference>
<proteinExistence type="predicted"/>
<dbReference type="PANTHER" id="PTHR22767">
    <property type="entry name" value="N-TERMINAL ACETYLTRANSFERASE-RELATED"/>
    <property type="match status" value="1"/>
</dbReference>
<keyword evidence="2 3" id="KW-0802">TPR repeat</keyword>
<dbReference type="PANTHER" id="PTHR22767:SF2">
    <property type="entry name" value="N(ALPHA)-ACETYLTRANSFERASE 15_16, ISOFORM A"/>
    <property type="match status" value="1"/>
</dbReference>
<gene>
    <name evidence="5" type="ORF">jhhlp_006761</name>
</gene>
<feature type="region of interest" description="Disordered" evidence="4">
    <location>
        <begin position="600"/>
        <end position="663"/>
    </location>
</feature>
<dbReference type="SMART" id="SM00028">
    <property type="entry name" value="TPR"/>
    <property type="match status" value="5"/>
</dbReference>
<dbReference type="InterPro" id="IPR021183">
    <property type="entry name" value="NatA_aux_su"/>
</dbReference>
<dbReference type="SUPFAM" id="SSF48452">
    <property type="entry name" value="TPR-like"/>
    <property type="match status" value="2"/>
</dbReference>
<dbReference type="GO" id="GO:0031415">
    <property type="term" value="C:NatA complex"/>
    <property type="evidence" value="ECO:0007669"/>
    <property type="project" value="TreeGrafter"/>
</dbReference>
<dbReference type="STRING" id="41688.A0A2N3N2P0"/>
<evidence type="ECO:0000256" key="2">
    <source>
        <dbReference type="ARBA" id="ARBA00022803"/>
    </source>
</evidence>
<dbReference type="Gene3D" id="1.25.40.1010">
    <property type="match status" value="1"/>
</dbReference>
<organism evidence="5 6">
    <name type="scientific">Lomentospora prolificans</name>
    <dbReference type="NCBI Taxonomy" id="41688"/>
    <lineage>
        <taxon>Eukaryota</taxon>
        <taxon>Fungi</taxon>
        <taxon>Dikarya</taxon>
        <taxon>Ascomycota</taxon>
        <taxon>Pezizomycotina</taxon>
        <taxon>Sordariomycetes</taxon>
        <taxon>Hypocreomycetidae</taxon>
        <taxon>Microascales</taxon>
        <taxon>Microascaceae</taxon>
        <taxon>Lomentospora</taxon>
    </lineage>
</organism>
<feature type="compositionally biased region" description="Low complexity" evidence="4">
    <location>
        <begin position="601"/>
        <end position="610"/>
    </location>
</feature>
<sequence>MESDRHRLRRCHNTWAAPWNLFTYLDAMPQPLNAKEASLFRQVIRNYEDKQYKRGIKTADLILKKVPRHGDTMAMKALIMNAQGKTDDAFALAKEALTVDMKSHICWHVYGLLYRSVKNFEEAIKAYKFALKLDPDNSQIQRDLAILQIQMRDYQGHIQSRFTMLQARPKFRQVWTALAVAHHLAGDLAEAERVLTTYEETLKTTPSRLDFENSEAVMYKNSLIAEQGDYKRALEHLETAAKQNLDRLAFLERRAEYLAKLERHEEAATAYRALIERNPEHPEYYEGLMSVVGVAKDDTPARKAIFDEYAAKFPRSDAAKRLPLDFLEGDEFVDAARTYLAFMLDKGIPSTFANLKHLYSNSFKKETLLKLVSEYTKSKAKDDVKSDEKGDESKGETAGLYYLAQHYNYHLSRDLTQAMEYIDRAIERIPDSVDFHMTKARIYKHIGDLVKAAEVMDKARSLDTKDRYINTKAAKYQLRNDENEKALKTMGLFTRADTPGGPISDLLDMQCMWFLTEDGEAFARRGDIGMALKRFHQIFNIFEVWHDDQFDFHSFYLRKGQVRAYVDMIRWEDRVYEHPFYTRAALDAVKVYLNMHDKPSANGVNGADGANGDDDAERKKAARKARKEQQRLEREIAEQATKRDPNKPKPAGTDSKKVDEDPHGLKLAATTEPLKEATKFLVPLLQYTPKRLDAQLAGFDVYIRRKKYLLALQCLNSAIALDSSNPKVHERIIEFRHVVKPELASLPPKVVEVIKSEFNAGSDSGDLNKVNEQFLAANKDSASHVLSAVRVQRLLGSADKGACEKKLLDIIKMKEANPAVVEETLETLKAWKSGEIATFKKAASERWPQVSRFA</sequence>
<dbReference type="EMBL" id="NLAX01001033">
    <property type="protein sequence ID" value="PKS06687.1"/>
    <property type="molecule type" value="Genomic_DNA"/>
</dbReference>
<dbReference type="VEuPathDB" id="FungiDB:jhhlp_006761"/>
<dbReference type="Gene3D" id="1.25.40.1040">
    <property type="match status" value="1"/>
</dbReference>
<evidence type="ECO:0000313" key="6">
    <source>
        <dbReference type="Proteomes" id="UP000233524"/>
    </source>
</evidence>
<name>A0A2N3N2P0_9PEZI</name>
<protein>
    <submittedName>
        <fullName evidence="5">Uncharacterized protein</fullName>
    </submittedName>
</protein>
<comment type="caution">
    <text evidence="5">The sequence shown here is derived from an EMBL/GenBank/DDBJ whole genome shotgun (WGS) entry which is preliminary data.</text>
</comment>
<dbReference type="InterPro" id="IPR019734">
    <property type="entry name" value="TPR_rpt"/>
</dbReference>
<dbReference type="Proteomes" id="UP000233524">
    <property type="component" value="Unassembled WGS sequence"/>
</dbReference>
<dbReference type="InterPro" id="IPR011990">
    <property type="entry name" value="TPR-like_helical_dom_sf"/>
</dbReference>
<dbReference type="Pfam" id="PF13181">
    <property type="entry name" value="TPR_8"/>
    <property type="match status" value="1"/>
</dbReference>
<evidence type="ECO:0000256" key="1">
    <source>
        <dbReference type="ARBA" id="ARBA00022737"/>
    </source>
</evidence>
<dbReference type="OrthoDB" id="10263032at2759"/>
<dbReference type="PROSITE" id="PS50005">
    <property type="entry name" value="TPR"/>
    <property type="match status" value="1"/>
</dbReference>
<keyword evidence="1" id="KW-0677">Repeat</keyword>
<feature type="compositionally biased region" description="Basic and acidic residues" evidence="4">
    <location>
        <begin position="654"/>
        <end position="663"/>
    </location>
</feature>
<evidence type="ECO:0000256" key="3">
    <source>
        <dbReference type="PROSITE-ProRule" id="PRU00339"/>
    </source>
</evidence>
<evidence type="ECO:0000313" key="5">
    <source>
        <dbReference type="EMBL" id="PKS06687.1"/>
    </source>
</evidence>